<dbReference type="Proteomes" id="UP000028524">
    <property type="component" value="Unassembled WGS sequence"/>
</dbReference>
<keyword evidence="3" id="KW-1185">Reference proteome</keyword>
<protein>
    <submittedName>
        <fullName evidence="2">Uncharacterized protein</fullName>
    </submittedName>
</protein>
<evidence type="ECO:0000313" key="2">
    <source>
        <dbReference type="EMBL" id="KFA60658.1"/>
    </source>
</evidence>
<evidence type="ECO:0000313" key="3">
    <source>
        <dbReference type="Proteomes" id="UP000028524"/>
    </source>
</evidence>
<gene>
    <name evidence="2" type="ORF">S40285_07349</name>
</gene>
<organism evidence="2 3">
    <name type="scientific">Stachybotrys chlorohalonatus (strain IBT 40285)</name>
    <dbReference type="NCBI Taxonomy" id="1283841"/>
    <lineage>
        <taxon>Eukaryota</taxon>
        <taxon>Fungi</taxon>
        <taxon>Dikarya</taxon>
        <taxon>Ascomycota</taxon>
        <taxon>Pezizomycotina</taxon>
        <taxon>Sordariomycetes</taxon>
        <taxon>Hypocreomycetidae</taxon>
        <taxon>Hypocreales</taxon>
        <taxon>Stachybotryaceae</taxon>
        <taxon>Stachybotrys</taxon>
    </lineage>
</organism>
<feature type="transmembrane region" description="Helical" evidence="1">
    <location>
        <begin position="31"/>
        <end position="49"/>
    </location>
</feature>
<sequence>MDRELGHIATLVNEVTSNTTLTEICNPDVEHQTIAVAVLLSVSCVVAVVRRRRHRMRRVLEEGRKAAAGGAMVRDHWEEEMSVAKSSRSVAADSAAKHMVLLLVLLLISVPPAAAQTRSMPPSPTPASNGALVRRTEPVGSVCPSEGQWNCMTNSWQRCASGQWSVVMDCAQGTFCTPSGFTNDFRIEHDGSVNGESTSSEGAKSRGAGIVSIIGCCLLSAMVVSWTVLG</sequence>
<name>A0A084Q9M3_STAC4</name>
<reference evidence="2 3" key="1">
    <citation type="journal article" date="2014" name="BMC Genomics">
        <title>Comparative genome sequencing reveals chemotype-specific gene clusters in the toxigenic black mold Stachybotrys.</title>
        <authorList>
            <person name="Semeiks J."/>
            <person name="Borek D."/>
            <person name="Otwinowski Z."/>
            <person name="Grishin N.V."/>
        </authorList>
    </citation>
    <scope>NUCLEOTIDE SEQUENCE [LARGE SCALE GENOMIC DNA]</scope>
    <source>
        <strain evidence="2 3">IBT 40285</strain>
    </source>
</reference>
<evidence type="ECO:0000256" key="1">
    <source>
        <dbReference type="SAM" id="Phobius"/>
    </source>
</evidence>
<proteinExistence type="predicted"/>
<keyword evidence="1" id="KW-0812">Transmembrane</keyword>
<keyword evidence="1" id="KW-1133">Transmembrane helix</keyword>
<accession>A0A084Q9M3</accession>
<dbReference type="InParanoid" id="A0A084Q9M3"/>
<dbReference type="OrthoDB" id="2342176at2759"/>
<feature type="transmembrane region" description="Helical" evidence="1">
    <location>
        <begin position="207"/>
        <end position="229"/>
    </location>
</feature>
<dbReference type="AlphaFoldDB" id="A0A084Q9M3"/>
<dbReference type="HOGENOM" id="CLU_1205453_0_0_1"/>
<keyword evidence="1" id="KW-0472">Membrane</keyword>
<dbReference type="EMBL" id="KL660900">
    <property type="protein sequence ID" value="KFA60658.1"/>
    <property type="molecule type" value="Genomic_DNA"/>
</dbReference>